<sequence>MDRTSSAPCTPTRPRHGVLSRTQPSRYSVPVTPGRARYQHLCSRHCCSQVVSESELRELLAHSKEDLLEGLDIPPSLDVETDIPAFPKFTDSFRGICDKYNHLRKPTQDGLPQLCPMCLGGLKLHMGRKPELGGAWIINCTKPGCKYLCVPEQIPPCPTHVEEIRKVRKQDMAELIESLMTRSPIKRETPRSSPVKRETPRGSPVKRETLRGSPVESDPRTPPRIQASALRTPSNGRRTWTTRSGPLVTPTKTVPSERSGVPVCEKDVSDDEFPEVREVIAESVKAHKAAAAAAAVAEREREAVEYIVISDTEVVEKPRPKARGNNVGVGPARPRKKSVKRRRSDVDEVESVEISDVKKNAATIPEPQGRTLRNPRKKKREAKSSATDEEVETTNALNAQGADEDSGITNVLNAEGAPTVDQTTTNASVAVARPTAVCTSRTFHGTSSSSASSAGDLTTVEYPPKGELDLRVVIWLGPKAVVIVERNIPAVFRFMDLKNASKMSAVMPDTMIKIWSEYIGDWVWHRCDDMLTMRSGRFSVLVRLAAAVEIDQGEFFQELSLLMNGVRVQVI</sequence>
<evidence type="ECO:0000313" key="4">
    <source>
        <dbReference type="Proteomes" id="UP000186601"/>
    </source>
</evidence>
<organism evidence="3 4">
    <name type="scientific">Hermanssonia centrifuga</name>
    <dbReference type="NCBI Taxonomy" id="98765"/>
    <lineage>
        <taxon>Eukaryota</taxon>
        <taxon>Fungi</taxon>
        <taxon>Dikarya</taxon>
        <taxon>Basidiomycota</taxon>
        <taxon>Agaricomycotina</taxon>
        <taxon>Agaricomycetes</taxon>
        <taxon>Polyporales</taxon>
        <taxon>Meruliaceae</taxon>
        <taxon>Hermanssonia</taxon>
    </lineage>
</organism>
<proteinExistence type="predicted"/>
<gene>
    <name evidence="3" type="ORF">PHLCEN_2v9581</name>
</gene>
<feature type="region of interest" description="Disordered" evidence="1">
    <location>
        <begin position="178"/>
        <end position="269"/>
    </location>
</feature>
<name>A0A2R6NQE1_9APHY</name>
<feature type="region of interest" description="Disordered" evidence="1">
    <location>
        <begin position="318"/>
        <end position="405"/>
    </location>
</feature>
<feature type="compositionally biased region" description="Basic residues" evidence="1">
    <location>
        <begin position="333"/>
        <end position="343"/>
    </location>
</feature>
<evidence type="ECO:0000313" key="3">
    <source>
        <dbReference type="EMBL" id="PSR74760.1"/>
    </source>
</evidence>
<dbReference type="InterPro" id="IPR000595">
    <property type="entry name" value="cNMP-bd_dom"/>
</dbReference>
<protein>
    <recommendedName>
        <fullName evidence="2">Cyclic nucleotide-binding domain-containing protein</fullName>
    </recommendedName>
</protein>
<feature type="region of interest" description="Disordered" evidence="1">
    <location>
        <begin position="1"/>
        <end position="29"/>
    </location>
</feature>
<evidence type="ECO:0000259" key="2">
    <source>
        <dbReference type="PROSITE" id="PS50042"/>
    </source>
</evidence>
<dbReference type="Proteomes" id="UP000186601">
    <property type="component" value="Unassembled WGS sequence"/>
</dbReference>
<evidence type="ECO:0000256" key="1">
    <source>
        <dbReference type="SAM" id="MobiDB-lite"/>
    </source>
</evidence>
<comment type="caution">
    <text evidence="3">The sequence shown here is derived from an EMBL/GenBank/DDBJ whole genome shotgun (WGS) entry which is preliminary data.</text>
</comment>
<dbReference type="AlphaFoldDB" id="A0A2R6NQE1"/>
<dbReference type="EMBL" id="MLYV02000958">
    <property type="protein sequence ID" value="PSR74760.1"/>
    <property type="molecule type" value="Genomic_DNA"/>
</dbReference>
<keyword evidence="4" id="KW-1185">Reference proteome</keyword>
<feature type="compositionally biased region" description="Polar residues" evidence="1">
    <location>
        <begin position="229"/>
        <end position="256"/>
    </location>
</feature>
<accession>A0A2R6NQE1</accession>
<reference evidence="3 4" key="1">
    <citation type="submission" date="2018-02" db="EMBL/GenBank/DDBJ databases">
        <title>Genome sequence of the basidiomycete white-rot fungus Phlebia centrifuga.</title>
        <authorList>
            <person name="Granchi Z."/>
            <person name="Peng M."/>
            <person name="de Vries R.P."/>
            <person name="Hilden K."/>
            <person name="Makela M.R."/>
            <person name="Grigoriev I."/>
            <person name="Riley R."/>
        </authorList>
    </citation>
    <scope>NUCLEOTIDE SEQUENCE [LARGE SCALE GENOMIC DNA]</scope>
    <source>
        <strain evidence="3 4">FBCC195</strain>
    </source>
</reference>
<feature type="domain" description="Cyclic nucleotide-binding" evidence="2">
    <location>
        <begin position="528"/>
        <end position="571"/>
    </location>
</feature>
<feature type="compositionally biased region" description="Basic and acidic residues" evidence="1">
    <location>
        <begin position="185"/>
        <end position="210"/>
    </location>
</feature>
<dbReference type="PROSITE" id="PS50042">
    <property type="entry name" value="CNMP_BINDING_3"/>
    <property type="match status" value="1"/>
</dbReference>